<evidence type="ECO:0000256" key="4">
    <source>
        <dbReference type="ARBA" id="ARBA00022964"/>
    </source>
</evidence>
<dbReference type="GO" id="GO:0031418">
    <property type="term" value="F:L-ascorbic acid binding"/>
    <property type="evidence" value="ECO:0007669"/>
    <property type="project" value="UniProtKB-KW"/>
</dbReference>
<name>A0AAD5UEN5_9FUNG</name>
<sequence length="292" mass="33359">MLNWNIPKSVLSQLRIKGYAVVDGVLGPSNVEYLRNEMLNALQTSPNLLSQNNTILINKNEKILVPKPNIGEFDFTNTLVKQQLKSMDQLGSNQQIMKILNQGLGLDINKLQIKAQVNFGQGACFPIHLDTDYKQDNRKITAIMYLNDTEGGELVLYPFPFDKVKIEPKADRLVLFSSAFCLHRVLPTKTPRLCFTIWCAGKEPIKVPALPELDDNITLSDLYHPTYRSLYAKSLYVDEWLNSIIQSHKDTPSRKVLIDNLLADVEIIEKKIVPVFKKYQSEPINNLELQWF</sequence>
<dbReference type="InterPro" id="IPR044862">
    <property type="entry name" value="Pro_4_hyd_alph_FE2OG_OXY"/>
</dbReference>
<evidence type="ECO:0000313" key="9">
    <source>
        <dbReference type="Proteomes" id="UP001210925"/>
    </source>
</evidence>
<evidence type="ECO:0000256" key="3">
    <source>
        <dbReference type="ARBA" id="ARBA00022896"/>
    </source>
</evidence>
<protein>
    <recommendedName>
        <fullName evidence="7">Fe2OG dioxygenase domain-containing protein</fullName>
    </recommendedName>
</protein>
<dbReference type="PROSITE" id="PS51471">
    <property type="entry name" value="FE2OG_OXY"/>
    <property type="match status" value="1"/>
</dbReference>
<dbReference type="InterPro" id="IPR051559">
    <property type="entry name" value="HIF_prolyl_hydroxylases"/>
</dbReference>
<proteinExistence type="predicted"/>
<evidence type="ECO:0000313" key="8">
    <source>
        <dbReference type="EMBL" id="KAJ3253486.1"/>
    </source>
</evidence>
<organism evidence="8 9">
    <name type="scientific">Boothiomyces macroporosus</name>
    <dbReference type="NCBI Taxonomy" id="261099"/>
    <lineage>
        <taxon>Eukaryota</taxon>
        <taxon>Fungi</taxon>
        <taxon>Fungi incertae sedis</taxon>
        <taxon>Chytridiomycota</taxon>
        <taxon>Chytridiomycota incertae sedis</taxon>
        <taxon>Chytridiomycetes</taxon>
        <taxon>Rhizophydiales</taxon>
        <taxon>Terramycetaceae</taxon>
        <taxon>Boothiomyces</taxon>
    </lineage>
</organism>
<dbReference type="EMBL" id="JADGKB010000108">
    <property type="protein sequence ID" value="KAJ3253486.1"/>
    <property type="molecule type" value="Genomic_DNA"/>
</dbReference>
<keyword evidence="5" id="KW-0560">Oxidoreductase</keyword>
<comment type="cofactor">
    <cofactor evidence="1">
        <name>L-ascorbate</name>
        <dbReference type="ChEBI" id="CHEBI:38290"/>
    </cofactor>
</comment>
<dbReference type="Pfam" id="PF13640">
    <property type="entry name" value="2OG-FeII_Oxy_3"/>
    <property type="match status" value="1"/>
</dbReference>
<dbReference type="PANTHER" id="PTHR12907:SF26">
    <property type="entry name" value="HIF PROLYL HYDROXYLASE, ISOFORM C"/>
    <property type="match status" value="1"/>
</dbReference>
<keyword evidence="9" id="KW-1185">Reference proteome</keyword>
<dbReference type="InterPro" id="IPR005123">
    <property type="entry name" value="Oxoglu/Fe-dep_dioxygenase_dom"/>
</dbReference>
<dbReference type="AlphaFoldDB" id="A0AAD5UEN5"/>
<dbReference type="SUPFAM" id="SSF51197">
    <property type="entry name" value="Clavaminate synthase-like"/>
    <property type="match status" value="1"/>
</dbReference>
<dbReference type="GO" id="GO:0071456">
    <property type="term" value="P:cellular response to hypoxia"/>
    <property type="evidence" value="ECO:0007669"/>
    <property type="project" value="TreeGrafter"/>
</dbReference>
<dbReference type="Proteomes" id="UP001210925">
    <property type="component" value="Unassembled WGS sequence"/>
</dbReference>
<dbReference type="PANTHER" id="PTHR12907">
    <property type="entry name" value="EGL NINE HOMOLOG-RELATED"/>
    <property type="match status" value="1"/>
</dbReference>
<accession>A0AAD5UEN5</accession>
<keyword evidence="3" id="KW-0847">Vitamin C</keyword>
<dbReference type="Gene3D" id="2.60.120.620">
    <property type="entry name" value="q2cbj1_9rhob like domain"/>
    <property type="match status" value="1"/>
</dbReference>
<evidence type="ECO:0000256" key="2">
    <source>
        <dbReference type="ARBA" id="ARBA00022723"/>
    </source>
</evidence>
<evidence type="ECO:0000256" key="5">
    <source>
        <dbReference type="ARBA" id="ARBA00023002"/>
    </source>
</evidence>
<keyword evidence="4" id="KW-0223">Dioxygenase</keyword>
<dbReference type="SMART" id="SM00702">
    <property type="entry name" value="P4Hc"/>
    <property type="match status" value="1"/>
</dbReference>
<keyword evidence="6" id="KW-0408">Iron</keyword>
<evidence type="ECO:0000259" key="7">
    <source>
        <dbReference type="PROSITE" id="PS51471"/>
    </source>
</evidence>
<comment type="caution">
    <text evidence="8">The sequence shown here is derived from an EMBL/GenBank/DDBJ whole genome shotgun (WGS) entry which is preliminary data.</text>
</comment>
<keyword evidence="2" id="KW-0479">Metal-binding</keyword>
<dbReference type="GO" id="GO:0008198">
    <property type="term" value="F:ferrous iron binding"/>
    <property type="evidence" value="ECO:0007669"/>
    <property type="project" value="TreeGrafter"/>
</dbReference>
<dbReference type="InterPro" id="IPR006620">
    <property type="entry name" value="Pro_4_hyd_alph"/>
</dbReference>
<evidence type="ECO:0000256" key="1">
    <source>
        <dbReference type="ARBA" id="ARBA00001961"/>
    </source>
</evidence>
<feature type="domain" description="Fe2OG dioxygenase" evidence="7">
    <location>
        <begin position="107"/>
        <end position="201"/>
    </location>
</feature>
<gene>
    <name evidence="8" type="ORF">HK103_000518</name>
</gene>
<dbReference type="GO" id="GO:0031543">
    <property type="term" value="F:peptidyl-proline dioxygenase activity"/>
    <property type="evidence" value="ECO:0007669"/>
    <property type="project" value="TreeGrafter"/>
</dbReference>
<reference evidence="8" key="1">
    <citation type="submission" date="2020-05" db="EMBL/GenBank/DDBJ databases">
        <title>Phylogenomic resolution of chytrid fungi.</title>
        <authorList>
            <person name="Stajich J.E."/>
            <person name="Amses K."/>
            <person name="Simmons R."/>
            <person name="Seto K."/>
            <person name="Myers J."/>
            <person name="Bonds A."/>
            <person name="Quandt C.A."/>
            <person name="Barry K."/>
            <person name="Liu P."/>
            <person name="Grigoriev I."/>
            <person name="Longcore J.E."/>
            <person name="James T.Y."/>
        </authorList>
    </citation>
    <scope>NUCLEOTIDE SEQUENCE</scope>
    <source>
        <strain evidence="8">PLAUS21</strain>
    </source>
</reference>
<evidence type="ECO:0000256" key="6">
    <source>
        <dbReference type="ARBA" id="ARBA00023004"/>
    </source>
</evidence>